<organism evidence="2 3">
    <name type="scientific">Trinickia dabaoshanensis</name>
    <dbReference type="NCBI Taxonomy" id="564714"/>
    <lineage>
        <taxon>Bacteria</taxon>
        <taxon>Pseudomonadati</taxon>
        <taxon>Pseudomonadota</taxon>
        <taxon>Betaproteobacteria</taxon>
        <taxon>Burkholderiales</taxon>
        <taxon>Burkholderiaceae</taxon>
        <taxon>Trinickia</taxon>
    </lineage>
</organism>
<name>A0A2N7VR61_9BURK</name>
<keyword evidence="3" id="KW-1185">Reference proteome</keyword>
<dbReference type="AlphaFoldDB" id="A0A2N7VR61"/>
<protein>
    <recommendedName>
        <fullName evidence="1">Surface-adhesin protein E-like domain-containing protein</fullName>
    </recommendedName>
</protein>
<dbReference type="EMBL" id="PNYA01000010">
    <property type="protein sequence ID" value="PMS19641.1"/>
    <property type="molecule type" value="Genomic_DNA"/>
</dbReference>
<dbReference type="Pfam" id="PF16747">
    <property type="entry name" value="Adhesin_E"/>
    <property type="match status" value="1"/>
</dbReference>
<evidence type="ECO:0000259" key="1">
    <source>
        <dbReference type="Pfam" id="PF16747"/>
    </source>
</evidence>
<dbReference type="InterPro" id="IPR031939">
    <property type="entry name" value="Adhesin_E-like"/>
</dbReference>
<evidence type="ECO:0000313" key="3">
    <source>
        <dbReference type="Proteomes" id="UP000235616"/>
    </source>
</evidence>
<feature type="domain" description="Surface-adhesin protein E-like" evidence="1">
    <location>
        <begin position="29"/>
        <end position="133"/>
    </location>
</feature>
<dbReference type="Proteomes" id="UP000235616">
    <property type="component" value="Unassembled WGS sequence"/>
</dbReference>
<accession>A0A2N7VR61</accession>
<proteinExistence type="predicted"/>
<comment type="caution">
    <text evidence="2">The sequence shown here is derived from an EMBL/GenBank/DDBJ whole genome shotgun (WGS) entry which is preliminary data.</text>
</comment>
<reference evidence="2 3" key="1">
    <citation type="submission" date="2018-01" db="EMBL/GenBank/DDBJ databases">
        <title>Whole genome analyses suggest that Burkholderia sensu lato contains two further novel genera in the rhizoxinica-symbiotica group Mycetohabitans gen. nov., and Trinickia gen. nov.: implications for the evolution of diazotrophy and nodulation in the Burkholderiaceae.</title>
        <authorList>
            <person name="Estrada-de los Santos P."/>
            <person name="Palmer M."/>
            <person name="Chavez-Ramirez B."/>
            <person name="Beukes C."/>
            <person name="Steenkamp E.T."/>
            <person name="Hirsch A.M."/>
            <person name="Manyaka P."/>
            <person name="Maluk M."/>
            <person name="Lafos M."/>
            <person name="Crook M."/>
            <person name="Gross E."/>
            <person name="Simon M.F."/>
            <person name="Bueno dos Reis Junior F."/>
            <person name="Poole P.S."/>
            <person name="Venter S.N."/>
            <person name="James E.K."/>
        </authorList>
    </citation>
    <scope>NUCLEOTIDE SEQUENCE [LARGE SCALE GENOMIC DNA]</scope>
    <source>
        <strain evidence="2 3">GIMN1.004</strain>
    </source>
</reference>
<evidence type="ECO:0000313" key="2">
    <source>
        <dbReference type="EMBL" id="PMS19641.1"/>
    </source>
</evidence>
<gene>
    <name evidence="2" type="ORF">C0Z18_12360</name>
</gene>
<sequence>MAATRQRRGLFLATILFITAIDAIAQPAWVRVAASPDVQVFVDAGSLKKDAHGLISVWTKTLYSSPQTDVEVHYTADMTLFVLDCKNARYGIAGGKFLDASGKVLSQFGGSVGKLEPILGSSKIDAVSRAVCGAESDNR</sequence>